<keyword evidence="2" id="KW-1185">Reference proteome</keyword>
<dbReference type="InterPro" id="IPR008979">
    <property type="entry name" value="Galactose-bd-like_sf"/>
</dbReference>
<evidence type="ECO:0000313" key="2">
    <source>
        <dbReference type="Proteomes" id="UP001530400"/>
    </source>
</evidence>
<dbReference type="PANTHER" id="PTHR45713">
    <property type="entry name" value="FTP DOMAIN-CONTAINING PROTEIN"/>
    <property type="match status" value="1"/>
</dbReference>
<accession>A0ABD3RB90</accession>
<dbReference type="PANTHER" id="PTHR45713:SF6">
    <property type="entry name" value="F5_8 TYPE C DOMAIN-CONTAINING PROTEIN"/>
    <property type="match status" value="1"/>
</dbReference>
<proteinExistence type="predicted"/>
<dbReference type="SUPFAM" id="SSF49785">
    <property type="entry name" value="Galactose-binding domain-like"/>
    <property type="match status" value="1"/>
</dbReference>
<organism evidence="1 2">
    <name type="scientific">Cyclotella atomus</name>
    <dbReference type="NCBI Taxonomy" id="382360"/>
    <lineage>
        <taxon>Eukaryota</taxon>
        <taxon>Sar</taxon>
        <taxon>Stramenopiles</taxon>
        <taxon>Ochrophyta</taxon>
        <taxon>Bacillariophyta</taxon>
        <taxon>Coscinodiscophyceae</taxon>
        <taxon>Thalassiosirophycidae</taxon>
        <taxon>Stephanodiscales</taxon>
        <taxon>Stephanodiscaceae</taxon>
        <taxon>Cyclotella</taxon>
    </lineage>
</organism>
<dbReference type="Proteomes" id="UP001530400">
    <property type="component" value="Unassembled WGS sequence"/>
</dbReference>
<gene>
    <name evidence="1" type="ORF">ACHAWO_004216</name>
</gene>
<dbReference type="Gene3D" id="2.60.120.260">
    <property type="entry name" value="Galactose-binding domain-like"/>
    <property type="match status" value="1"/>
</dbReference>
<evidence type="ECO:0000313" key="1">
    <source>
        <dbReference type="EMBL" id="KAL3805455.1"/>
    </source>
</evidence>
<protein>
    <recommendedName>
        <fullName evidence="3">Fucolectin tachylectin-4 pentraxin-1 domain-containing protein</fullName>
    </recommendedName>
</protein>
<name>A0ABD3RB90_9STRA</name>
<reference evidence="1 2" key="1">
    <citation type="submission" date="2024-10" db="EMBL/GenBank/DDBJ databases">
        <title>Updated reference genomes for cyclostephanoid diatoms.</title>
        <authorList>
            <person name="Roberts W.R."/>
            <person name="Alverson A.J."/>
        </authorList>
    </citation>
    <scope>NUCLEOTIDE SEQUENCE [LARGE SCALE GENOMIC DNA]</scope>
    <source>
        <strain evidence="1 2">AJA010-31</strain>
    </source>
</reference>
<dbReference type="InterPro" id="IPR051941">
    <property type="entry name" value="BG_Antigen-Binding_Lectin"/>
</dbReference>
<evidence type="ECO:0008006" key="3">
    <source>
        <dbReference type="Google" id="ProtNLM"/>
    </source>
</evidence>
<dbReference type="EMBL" id="JALLPJ020000004">
    <property type="protein sequence ID" value="KAL3805455.1"/>
    <property type="molecule type" value="Genomic_DNA"/>
</dbReference>
<dbReference type="AlphaFoldDB" id="A0ABD3RB90"/>
<comment type="caution">
    <text evidence="1">The sequence shown here is derived from an EMBL/GenBank/DDBJ whole genome shotgun (WGS) entry which is preliminary data.</text>
</comment>
<sequence>MPSTTPSVRPSPPTPTSAPTLQCCVNGFCPPDALTRELPLLNLSVDSALRPDINGEIDQDGDGIGDNITGWNGTEYYPSFARIDMFVGGKNEDPNSEKIATAYIAYDCHNHILCAAAHLNADYMAANPDVHVVEDEDESWIRLGGNASDPKLTQSIADEFTYVMKPPDSAYTIGYEGCWNVSGLGASVMNNFVEVHFVTNKKDTISTGKPVLTGDYVCLKTTCAASFIPTPAADRSSCLVTKVKIESTTENALHFFEVQMLSYPNAINVALQGIASQSSTYLEKNRFAAGRAIDNSTSTFSHTSFEGVQWWEVKLMSETDLSVVKVLNRYCVSSSDPHGCLCRLSNAQISLYSGAGNVIFTRNLGDTCGQSLLVEEITSCSLPFHRQLRGTSW</sequence>